<evidence type="ECO:0000313" key="2">
    <source>
        <dbReference type="EMBL" id="WTY37878.1"/>
    </source>
</evidence>
<name>A0ABZ1NDF5_9NOCA</name>
<organism evidence="2 3">
    <name type="scientific">Nocardia salmonicida</name>
    <dbReference type="NCBI Taxonomy" id="53431"/>
    <lineage>
        <taxon>Bacteria</taxon>
        <taxon>Bacillati</taxon>
        <taxon>Actinomycetota</taxon>
        <taxon>Actinomycetes</taxon>
        <taxon>Mycobacteriales</taxon>
        <taxon>Nocardiaceae</taxon>
        <taxon>Nocardia</taxon>
    </lineage>
</organism>
<dbReference type="Proteomes" id="UP001621418">
    <property type="component" value="Chromosome"/>
</dbReference>
<dbReference type="EMBL" id="CP109527">
    <property type="protein sequence ID" value="WTY37878.1"/>
    <property type="molecule type" value="Genomic_DNA"/>
</dbReference>
<reference evidence="2 3" key="1">
    <citation type="submission" date="2022-10" db="EMBL/GenBank/DDBJ databases">
        <title>The complete genomes of actinobacterial strains from the NBC collection.</title>
        <authorList>
            <person name="Joergensen T.S."/>
            <person name="Alvarez Arevalo M."/>
            <person name="Sterndorff E.B."/>
            <person name="Faurdal D."/>
            <person name="Vuksanovic O."/>
            <person name="Mourched A.-S."/>
            <person name="Charusanti P."/>
            <person name="Shaw S."/>
            <person name="Blin K."/>
            <person name="Weber T."/>
        </authorList>
    </citation>
    <scope>NUCLEOTIDE SEQUENCE [LARGE SCALE GENOMIC DNA]</scope>
    <source>
        <strain evidence="2 3">NBC_01413</strain>
    </source>
</reference>
<dbReference type="RefSeq" id="WP_405149820.1">
    <property type="nucleotide sequence ID" value="NZ_CP109527.1"/>
</dbReference>
<feature type="region of interest" description="Disordered" evidence="1">
    <location>
        <begin position="1"/>
        <end position="27"/>
    </location>
</feature>
<protein>
    <submittedName>
        <fullName evidence="2">Uncharacterized protein</fullName>
    </submittedName>
</protein>
<keyword evidence="3" id="KW-1185">Reference proteome</keyword>
<proteinExistence type="predicted"/>
<evidence type="ECO:0000313" key="3">
    <source>
        <dbReference type="Proteomes" id="UP001621418"/>
    </source>
</evidence>
<accession>A0ABZ1NDF5</accession>
<evidence type="ECO:0000256" key="1">
    <source>
        <dbReference type="SAM" id="MobiDB-lite"/>
    </source>
</evidence>
<gene>
    <name evidence="2" type="ORF">OG308_08575</name>
</gene>
<sequence>MDQSDKQPETPLAKVLPPATHRPNTGGFLLGRLLLTQAAPPRPA</sequence>